<name>A0ACD3AA26_9AGAR</name>
<proteinExistence type="predicted"/>
<dbReference type="Proteomes" id="UP000308600">
    <property type="component" value="Unassembled WGS sequence"/>
</dbReference>
<protein>
    <submittedName>
        <fullName evidence="1">Uncharacterized protein</fullName>
    </submittedName>
</protein>
<accession>A0ACD3AA26</accession>
<sequence>MALHYLEVLSIDEITDIRRDELQQSLKEIGSKAAQLEAQLAVLTAEHAKLLKTAFIYKAVLAPWKEVPNEILQRIFCCTKATEVPICAPFSRTVAPMQLTQVCSRWRAVAFATPTLWQDLKCTIYLSPDKYERQEIQAFIQDWISRAGDMPLSIIAVPPNLGFGKPAPSSIPQFNFAPTPTLGQFGQGIATVAQPLDQGLPHWVYAKHKFNFIKDIVIPNASKIRDLHITLPSYYRHSIALLQQKADFSVLEDFHLDISDPAPSYSRMATPPAYLLLKNAPQLEKFKLFLKFHGLHITAHTQLHINWSRMTHFETATMPSAIFLQILDQARNLQYCKAALEGQNQGSFFGVTNAANQNAGPGANINLPSLHTLDLSTGFGSLELNIQSAHLPNLKILSLSITWIGRAPQLLQDTIALSECRLTTCGGQSQSINQNTLREFLSLPSLSQLTHLTIPRSTFGTNGIMSDNTIQAIAHGHLVPHLHTFHFEGGMSSNLSRSIINLLVTKGFLSPHDGSTVFPNPKGSKRVVPASHVDRSEGVGVPFRHVKVYGLGRDPDLEKIVEQVGSECFTMGMLETDKWDLVKQIKWEED</sequence>
<keyword evidence="2" id="KW-1185">Reference proteome</keyword>
<organism evidence="1 2">
    <name type="scientific">Pluteus cervinus</name>
    <dbReference type="NCBI Taxonomy" id="181527"/>
    <lineage>
        <taxon>Eukaryota</taxon>
        <taxon>Fungi</taxon>
        <taxon>Dikarya</taxon>
        <taxon>Basidiomycota</taxon>
        <taxon>Agaricomycotina</taxon>
        <taxon>Agaricomycetes</taxon>
        <taxon>Agaricomycetidae</taxon>
        <taxon>Agaricales</taxon>
        <taxon>Pluteineae</taxon>
        <taxon>Pluteaceae</taxon>
        <taxon>Pluteus</taxon>
    </lineage>
</organism>
<reference evidence="1 2" key="1">
    <citation type="journal article" date="2019" name="Nat. Ecol. Evol.">
        <title>Megaphylogeny resolves global patterns of mushroom evolution.</title>
        <authorList>
            <person name="Varga T."/>
            <person name="Krizsan K."/>
            <person name="Foldi C."/>
            <person name="Dima B."/>
            <person name="Sanchez-Garcia M."/>
            <person name="Sanchez-Ramirez S."/>
            <person name="Szollosi G.J."/>
            <person name="Szarkandi J.G."/>
            <person name="Papp V."/>
            <person name="Albert L."/>
            <person name="Andreopoulos W."/>
            <person name="Angelini C."/>
            <person name="Antonin V."/>
            <person name="Barry K.W."/>
            <person name="Bougher N.L."/>
            <person name="Buchanan P."/>
            <person name="Buyck B."/>
            <person name="Bense V."/>
            <person name="Catcheside P."/>
            <person name="Chovatia M."/>
            <person name="Cooper J."/>
            <person name="Damon W."/>
            <person name="Desjardin D."/>
            <person name="Finy P."/>
            <person name="Geml J."/>
            <person name="Haridas S."/>
            <person name="Hughes K."/>
            <person name="Justo A."/>
            <person name="Karasinski D."/>
            <person name="Kautmanova I."/>
            <person name="Kiss B."/>
            <person name="Kocsube S."/>
            <person name="Kotiranta H."/>
            <person name="LaButti K.M."/>
            <person name="Lechner B.E."/>
            <person name="Liimatainen K."/>
            <person name="Lipzen A."/>
            <person name="Lukacs Z."/>
            <person name="Mihaltcheva S."/>
            <person name="Morgado L.N."/>
            <person name="Niskanen T."/>
            <person name="Noordeloos M.E."/>
            <person name="Ohm R.A."/>
            <person name="Ortiz-Santana B."/>
            <person name="Ovrebo C."/>
            <person name="Racz N."/>
            <person name="Riley R."/>
            <person name="Savchenko A."/>
            <person name="Shiryaev A."/>
            <person name="Soop K."/>
            <person name="Spirin V."/>
            <person name="Szebenyi C."/>
            <person name="Tomsovsky M."/>
            <person name="Tulloss R.E."/>
            <person name="Uehling J."/>
            <person name="Grigoriev I.V."/>
            <person name="Vagvolgyi C."/>
            <person name="Papp T."/>
            <person name="Martin F.M."/>
            <person name="Miettinen O."/>
            <person name="Hibbett D.S."/>
            <person name="Nagy L.G."/>
        </authorList>
    </citation>
    <scope>NUCLEOTIDE SEQUENCE [LARGE SCALE GENOMIC DNA]</scope>
    <source>
        <strain evidence="1 2">NL-1719</strain>
    </source>
</reference>
<gene>
    <name evidence="1" type="ORF">BDN72DRAFT_848579</name>
</gene>
<evidence type="ECO:0000313" key="1">
    <source>
        <dbReference type="EMBL" id="TFK62518.1"/>
    </source>
</evidence>
<evidence type="ECO:0000313" key="2">
    <source>
        <dbReference type="Proteomes" id="UP000308600"/>
    </source>
</evidence>
<dbReference type="EMBL" id="ML208576">
    <property type="protein sequence ID" value="TFK62518.1"/>
    <property type="molecule type" value="Genomic_DNA"/>
</dbReference>